<dbReference type="Proteomes" id="UP000071641">
    <property type="component" value="Unassembled WGS sequence"/>
</dbReference>
<evidence type="ECO:0000256" key="2">
    <source>
        <dbReference type="SAM" id="SignalP"/>
    </source>
</evidence>
<accession>A0A128EXE5</accession>
<dbReference type="PANTHER" id="PTHR42928">
    <property type="entry name" value="TRICARBOXYLATE-BINDING PROTEIN"/>
    <property type="match status" value="1"/>
</dbReference>
<feature type="signal peptide" evidence="2">
    <location>
        <begin position="1"/>
        <end position="35"/>
    </location>
</feature>
<dbReference type="RefSeq" id="WP_062661888.1">
    <property type="nucleotide sequence ID" value="NZ_FIZX01000001.1"/>
</dbReference>
<evidence type="ECO:0000313" key="3">
    <source>
        <dbReference type="EMBL" id="CZF79187.1"/>
    </source>
</evidence>
<feature type="chain" id="PRO_5007281765" evidence="2">
    <location>
        <begin position="36"/>
        <end position="369"/>
    </location>
</feature>
<dbReference type="AlphaFoldDB" id="A0A128EXE5"/>
<keyword evidence="2" id="KW-0732">Signal</keyword>
<dbReference type="OrthoDB" id="9780943at2"/>
<keyword evidence="4" id="KW-1185">Reference proteome</keyword>
<dbReference type="EMBL" id="FIZX01000001">
    <property type="protein sequence ID" value="CZF79187.1"/>
    <property type="molecule type" value="Genomic_DNA"/>
</dbReference>
<organism evidence="3 4">
    <name type="scientific">Grimontia celer</name>
    <dbReference type="NCBI Taxonomy" id="1796497"/>
    <lineage>
        <taxon>Bacteria</taxon>
        <taxon>Pseudomonadati</taxon>
        <taxon>Pseudomonadota</taxon>
        <taxon>Gammaproteobacteria</taxon>
        <taxon>Vibrionales</taxon>
        <taxon>Vibrionaceae</taxon>
        <taxon>Grimontia</taxon>
    </lineage>
</organism>
<keyword evidence="3" id="KW-0675">Receptor</keyword>
<protein>
    <submittedName>
        <fullName evidence="3">Tripartite tricarboxylate transporter family receptor</fullName>
    </submittedName>
</protein>
<dbReference type="InterPro" id="IPR005064">
    <property type="entry name" value="BUG"/>
</dbReference>
<gene>
    <name evidence="3" type="ORF">GCE9029_01308</name>
</gene>
<dbReference type="PANTHER" id="PTHR42928:SF5">
    <property type="entry name" value="BLR1237 PROTEIN"/>
    <property type="match status" value="1"/>
</dbReference>
<comment type="similarity">
    <text evidence="1">Belongs to the UPF0065 (bug) family.</text>
</comment>
<proteinExistence type="inferred from homology"/>
<evidence type="ECO:0000256" key="1">
    <source>
        <dbReference type="ARBA" id="ARBA00006987"/>
    </source>
</evidence>
<sequence>MSKQTKQFSLSNIVRKAVVGLGIAVASATTFSVSAADFSGERVEWIIPFKEGGGSDTWARFYAPMLSQHLPGEPPVVVKNVPGGGSTKGANQFQRRAKKNGLNVLGTSGSTQFPYLLGDKRVRYEYKDWTPVLASPTGGVFYVSKDLGVNSAADLLKLRDADLKYASQGATSLDLVPLLALDILDIPVQAVFGMKGRGAGRLAFERGEVNVDYQTSSAFLKKVTPLVDEGKAIPIMTWGVLDANGELQRDPTFPDLPHFAEVYEMLNGKKPEGTEFNVWKSFFVAGFAAQKGIFLPKGTSQDVIDAWTAAVAETVASEEFKSRSPQILGMYPQAVGENAVKAFNAALDISDADREWVRNWLTTKYNVSF</sequence>
<dbReference type="Gene3D" id="3.40.190.150">
    <property type="entry name" value="Bordetella uptake gene, domain 1"/>
    <property type="match status" value="1"/>
</dbReference>
<dbReference type="Gene3D" id="3.40.190.10">
    <property type="entry name" value="Periplasmic binding protein-like II"/>
    <property type="match status" value="1"/>
</dbReference>
<name>A0A128EXE5_9GAMM</name>
<dbReference type="STRING" id="1796497.GCE9029_01308"/>
<dbReference type="InterPro" id="IPR042100">
    <property type="entry name" value="Bug_dom1"/>
</dbReference>
<reference evidence="4" key="1">
    <citation type="submission" date="2016-02" db="EMBL/GenBank/DDBJ databases">
        <authorList>
            <person name="Rodrigo-Torres Lidia"/>
            <person name="Arahal R.David."/>
        </authorList>
    </citation>
    <scope>NUCLEOTIDE SEQUENCE [LARGE SCALE GENOMIC DNA]</scope>
    <source>
        <strain evidence="4">CECT 9029</strain>
    </source>
</reference>
<evidence type="ECO:0000313" key="4">
    <source>
        <dbReference type="Proteomes" id="UP000071641"/>
    </source>
</evidence>